<dbReference type="EMBL" id="CAJPWZ010003048">
    <property type="protein sequence ID" value="CAG2250338.1"/>
    <property type="molecule type" value="Genomic_DNA"/>
</dbReference>
<evidence type="ECO:0000256" key="2">
    <source>
        <dbReference type="ARBA" id="ARBA00004370"/>
    </source>
</evidence>
<evidence type="ECO:0000256" key="3">
    <source>
        <dbReference type="ARBA" id="ARBA00010617"/>
    </source>
</evidence>
<dbReference type="OrthoDB" id="2789670at2759"/>
<evidence type="ECO:0000256" key="6">
    <source>
        <dbReference type="ARBA" id="ARBA00023004"/>
    </source>
</evidence>
<comment type="similarity">
    <text evidence="3 10">Belongs to the cytochrome P450 family.</text>
</comment>
<proteinExistence type="inferred from homology"/>
<dbReference type="InterPro" id="IPR017972">
    <property type="entry name" value="Cyt_P450_CS"/>
</dbReference>
<dbReference type="FunFam" id="1.10.630.10:FF:000036">
    <property type="entry name" value="CYtochrome P450 family"/>
    <property type="match status" value="1"/>
</dbReference>
<comment type="subcellular location">
    <subcellularLocation>
        <location evidence="2">Membrane</location>
    </subcellularLocation>
</comment>
<keyword evidence="9 10" id="KW-0349">Heme</keyword>
<dbReference type="PANTHER" id="PTHR24300">
    <property type="entry name" value="CYTOCHROME P450 508A4-RELATED"/>
    <property type="match status" value="1"/>
</dbReference>
<dbReference type="PRINTS" id="PR00385">
    <property type="entry name" value="P450"/>
</dbReference>
<reference evidence="11" key="1">
    <citation type="submission" date="2021-03" db="EMBL/GenBank/DDBJ databases">
        <authorList>
            <person name="Bekaert M."/>
        </authorList>
    </citation>
    <scope>NUCLEOTIDE SEQUENCE</scope>
</reference>
<dbReference type="GO" id="GO:0005506">
    <property type="term" value="F:iron ion binding"/>
    <property type="evidence" value="ECO:0007669"/>
    <property type="project" value="InterPro"/>
</dbReference>
<comment type="cofactor">
    <cofactor evidence="1 9">
        <name>heme</name>
        <dbReference type="ChEBI" id="CHEBI:30413"/>
    </cofactor>
</comment>
<dbReference type="InterPro" id="IPR001128">
    <property type="entry name" value="Cyt_P450"/>
</dbReference>
<name>A0A8S3V8E9_MYTED</name>
<dbReference type="PROSITE" id="PS00086">
    <property type="entry name" value="CYTOCHROME_P450"/>
    <property type="match status" value="1"/>
</dbReference>
<evidence type="ECO:0000313" key="11">
    <source>
        <dbReference type="EMBL" id="CAG2250338.1"/>
    </source>
</evidence>
<keyword evidence="5 10" id="KW-0560">Oxidoreductase</keyword>
<feature type="binding site" description="axial binding residue" evidence="9">
    <location>
        <position position="393"/>
    </location>
    <ligand>
        <name>heme</name>
        <dbReference type="ChEBI" id="CHEBI:30413"/>
    </ligand>
    <ligandPart>
        <name>Fe</name>
        <dbReference type="ChEBI" id="CHEBI:18248"/>
    </ligandPart>
</feature>
<dbReference type="GO" id="GO:0016712">
    <property type="term" value="F:oxidoreductase activity, acting on paired donors, with incorporation or reduction of molecular oxygen, reduced flavin or flavoprotein as one donor, and incorporation of one atom of oxygen"/>
    <property type="evidence" value="ECO:0007669"/>
    <property type="project" value="InterPro"/>
</dbReference>
<dbReference type="InterPro" id="IPR008069">
    <property type="entry name" value="Cyt_P450_E_grp-I_CYP2D-like"/>
</dbReference>
<dbReference type="InterPro" id="IPR002401">
    <property type="entry name" value="Cyt_P450_E_grp-I"/>
</dbReference>
<keyword evidence="6 9" id="KW-0408">Iron</keyword>
<keyword evidence="8" id="KW-0472">Membrane</keyword>
<dbReference type="Gene3D" id="1.10.630.10">
    <property type="entry name" value="Cytochrome P450"/>
    <property type="match status" value="1"/>
</dbReference>
<keyword evidence="12" id="KW-1185">Reference proteome</keyword>
<organism evidence="11 12">
    <name type="scientific">Mytilus edulis</name>
    <name type="common">Blue mussel</name>
    <dbReference type="NCBI Taxonomy" id="6550"/>
    <lineage>
        <taxon>Eukaryota</taxon>
        <taxon>Metazoa</taxon>
        <taxon>Spiralia</taxon>
        <taxon>Lophotrochozoa</taxon>
        <taxon>Mollusca</taxon>
        <taxon>Bivalvia</taxon>
        <taxon>Autobranchia</taxon>
        <taxon>Pteriomorphia</taxon>
        <taxon>Mytilida</taxon>
        <taxon>Mytiloidea</taxon>
        <taxon>Mytilidae</taxon>
        <taxon>Mytilinae</taxon>
        <taxon>Mytilus</taxon>
    </lineage>
</organism>
<evidence type="ECO:0000256" key="1">
    <source>
        <dbReference type="ARBA" id="ARBA00001971"/>
    </source>
</evidence>
<dbReference type="Pfam" id="PF00067">
    <property type="entry name" value="p450"/>
    <property type="match status" value="1"/>
</dbReference>
<evidence type="ECO:0000313" key="12">
    <source>
        <dbReference type="Proteomes" id="UP000683360"/>
    </source>
</evidence>
<dbReference type="PRINTS" id="PR00463">
    <property type="entry name" value="EP450I"/>
</dbReference>
<keyword evidence="7 10" id="KW-0503">Monooxygenase</keyword>
<dbReference type="Proteomes" id="UP000683360">
    <property type="component" value="Unassembled WGS sequence"/>
</dbReference>
<comment type="caution">
    <text evidence="11">The sequence shown here is derived from an EMBL/GenBank/DDBJ whole genome shotgun (WGS) entry which is preliminary data.</text>
</comment>
<dbReference type="GO" id="GO:0006805">
    <property type="term" value="P:xenobiotic metabolic process"/>
    <property type="evidence" value="ECO:0007669"/>
    <property type="project" value="TreeGrafter"/>
</dbReference>
<evidence type="ECO:0000256" key="4">
    <source>
        <dbReference type="ARBA" id="ARBA00022723"/>
    </source>
</evidence>
<dbReference type="GO" id="GO:0016020">
    <property type="term" value="C:membrane"/>
    <property type="evidence" value="ECO:0007669"/>
    <property type="project" value="UniProtKB-SubCell"/>
</dbReference>
<dbReference type="InterPro" id="IPR050182">
    <property type="entry name" value="Cytochrome_P450_fam2"/>
</dbReference>
<evidence type="ECO:0000256" key="7">
    <source>
        <dbReference type="ARBA" id="ARBA00023033"/>
    </source>
</evidence>
<evidence type="ECO:0000256" key="8">
    <source>
        <dbReference type="ARBA" id="ARBA00023136"/>
    </source>
</evidence>
<dbReference type="InterPro" id="IPR036396">
    <property type="entry name" value="Cyt_P450_sf"/>
</dbReference>
<keyword evidence="4 9" id="KW-0479">Metal-binding</keyword>
<accession>A0A8S3V8E9</accession>
<dbReference type="SUPFAM" id="SSF48264">
    <property type="entry name" value="Cytochrome P450"/>
    <property type="match status" value="1"/>
</dbReference>
<evidence type="ECO:0000256" key="9">
    <source>
        <dbReference type="PIRSR" id="PIRSR602401-1"/>
    </source>
</evidence>
<evidence type="ECO:0000256" key="10">
    <source>
        <dbReference type="RuleBase" id="RU000461"/>
    </source>
</evidence>
<dbReference type="GO" id="GO:0005737">
    <property type="term" value="C:cytoplasm"/>
    <property type="evidence" value="ECO:0007669"/>
    <property type="project" value="TreeGrafter"/>
</dbReference>
<dbReference type="PANTHER" id="PTHR24300:SF403">
    <property type="entry name" value="CYTOCHROME P450 306A1"/>
    <property type="match status" value="1"/>
</dbReference>
<dbReference type="PRINTS" id="PR01686">
    <property type="entry name" value="EP450ICYP2D"/>
</dbReference>
<sequence>MPSIIGTKNASETFLQMQKKYGDLVYLKLGILPIVLVYGYKNVHQVLVDNGNKTKFRPRHILHFLKTLFPGKTGLIHSNGQEWVDIRRFTMVALKDFGVGKQSIEEKIQDEVGLLMELFSKQGKKPTDCSKMFPKATSNIISSIIFGSRFDFDDPEFNNLLGNIATLFKYAAAFRLENCFPILDKVNPFNKSKLAVEGRREIQKYIATRIESVRCSFDANNIRHFLDVYLEQEEKPDSKISDESLFITIADLYIAGTDTTSVTLQWSMLYMIKYPDVQKKCRNQILEVIGEDRQPVVKDKDNIPYVMATLQEVQRISTIAPLSVPHVAIEDVEIDGKIIPRDTIIIPHLMSVHLDPTVWDKPEEFRPERFLDKDGHFVKKEGFSAFSMGPRLCPGKQLAESELLLFFVSIIQRFNLTKGDDNDQLPMTGIQTGTTNQPQPFKICFIPR</sequence>
<dbReference type="GO" id="GO:0020037">
    <property type="term" value="F:heme binding"/>
    <property type="evidence" value="ECO:0007669"/>
    <property type="project" value="InterPro"/>
</dbReference>
<evidence type="ECO:0000256" key="5">
    <source>
        <dbReference type="ARBA" id="ARBA00023002"/>
    </source>
</evidence>
<dbReference type="GO" id="GO:0006082">
    <property type="term" value="P:organic acid metabolic process"/>
    <property type="evidence" value="ECO:0007669"/>
    <property type="project" value="TreeGrafter"/>
</dbReference>
<dbReference type="GO" id="GO:0008395">
    <property type="term" value="F:steroid hydroxylase activity"/>
    <property type="evidence" value="ECO:0007669"/>
    <property type="project" value="TreeGrafter"/>
</dbReference>
<gene>
    <name evidence="11" type="ORF">MEDL_62057</name>
</gene>
<dbReference type="AlphaFoldDB" id="A0A8S3V8E9"/>
<protein>
    <submittedName>
        <fullName evidence="11">CYP2K</fullName>
    </submittedName>
</protein>